<dbReference type="InterPro" id="IPR001810">
    <property type="entry name" value="F-box_dom"/>
</dbReference>
<feature type="domain" description="F-box" evidence="1">
    <location>
        <begin position="4"/>
        <end position="70"/>
    </location>
</feature>
<dbReference type="EMBL" id="JAKLMC020000003">
    <property type="protein sequence ID" value="KAK5957225.1"/>
    <property type="molecule type" value="Genomic_DNA"/>
</dbReference>
<organism evidence="2 3">
    <name type="scientific">Knufia fluminis</name>
    <dbReference type="NCBI Taxonomy" id="191047"/>
    <lineage>
        <taxon>Eukaryota</taxon>
        <taxon>Fungi</taxon>
        <taxon>Dikarya</taxon>
        <taxon>Ascomycota</taxon>
        <taxon>Pezizomycotina</taxon>
        <taxon>Eurotiomycetes</taxon>
        <taxon>Chaetothyriomycetidae</taxon>
        <taxon>Chaetothyriales</taxon>
        <taxon>Trichomeriaceae</taxon>
        <taxon>Knufia</taxon>
    </lineage>
</organism>
<gene>
    <name evidence="2" type="ORF">OHC33_001596</name>
</gene>
<accession>A0AAN8EVZ2</accession>
<name>A0AAN8EVZ2_9EURO</name>
<dbReference type="AlphaFoldDB" id="A0AAN8EVZ2"/>
<evidence type="ECO:0000259" key="1">
    <source>
        <dbReference type="Pfam" id="PF12937"/>
    </source>
</evidence>
<sequence length="148" mass="17148">MARIANLPHEILLQIFHLLCLEDPLTDGLNFRPRYRFFLLHKALPRGTQSYAPTVVNLLQVCQLWHNIVLANIFNNELHYEEVEGAWAVIYKTGDKVEMMSRFESLTNCGEVTTYKRGWEWSVKKRECRGAVREDGQRVCCDCGCSIV</sequence>
<evidence type="ECO:0000313" key="3">
    <source>
        <dbReference type="Proteomes" id="UP001316803"/>
    </source>
</evidence>
<reference evidence="2 3" key="1">
    <citation type="submission" date="2022-12" db="EMBL/GenBank/DDBJ databases">
        <title>Genomic features and morphological characterization of a novel Knufia sp. strain isolated from spacecraft assembly facility.</title>
        <authorList>
            <person name="Teixeira M."/>
            <person name="Chander A.M."/>
            <person name="Stajich J.E."/>
            <person name="Venkateswaran K."/>
        </authorList>
    </citation>
    <scope>NUCLEOTIDE SEQUENCE [LARGE SCALE GENOMIC DNA]</scope>
    <source>
        <strain evidence="2 3">FJI-L2-BK-P2</strain>
    </source>
</reference>
<dbReference type="Proteomes" id="UP001316803">
    <property type="component" value="Unassembled WGS sequence"/>
</dbReference>
<keyword evidence="3" id="KW-1185">Reference proteome</keyword>
<evidence type="ECO:0000313" key="2">
    <source>
        <dbReference type="EMBL" id="KAK5957225.1"/>
    </source>
</evidence>
<dbReference type="Pfam" id="PF12937">
    <property type="entry name" value="F-box-like"/>
    <property type="match status" value="1"/>
</dbReference>
<protein>
    <recommendedName>
        <fullName evidence="1">F-box domain-containing protein</fullName>
    </recommendedName>
</protein>
<proteinExistence type="predicted"/>
<comment type="caution">
    <text evidence="2">The sequence shown here is derived from an EMBL/GenBank/DDBJ whole genome shotgun (WGS) entry which is preliminary data.</text>
</comment>